<name>A0A6A6J9H1_WESOR</name>
<evidence type="ECO:0000256" key="5">
    <source>
        <dbReference type="SAM" id="Phobius"/>
    </source>
</evidence>
<evidence type="ECO:0000256" key="2">
    <source>
        <dbReference type="ARBA" id="ARBA00022989"/>
    </source>
</evidence>
<feature type="transmembrane region" description="Helical" evidence="5">
    <location>
        <begin position="280"/>
        <end position="302"/>
    </location>
</feature>
<dbReference type="PANTHER" id="PTHR28263:SF1">
    <property type="entry name" value="GOLGI TO ER TRAFFIC PROTEIN 2"/>
    <property type="match status" value="1"/>
</dbReference>
<dbReference type="GeneID" id="54549172"/>
<dbReference type="GO" id="GO:0006890">
    <property type="term" value="P:retrograde vesicle-mediated transport, Golgi to endoplasmic reticulum"/>
    <property type="evidence" value="ECO:0007669"/>
    <property type="project" value="TreeGrafter"/>
</dbReference>
<evidence type="ECO:0000256" key="3">
    <source>
        <dbReference type="ARBA" id="ARBA00023136"/>
    </source>
</evidence>
<dbReference type="Proteomes" id="UP000800097">
    <property type="component" value="Unassembled WGS sequence"/>
</dbReference>
<evidence type="ECO:0008006" key="8">
    <source>
        <dbReference type="Google" id="ProtNLM"/>
    </source>
</evidence>
<feature type="region of interest" description="Disordered" evidence="4">
    <location>
        <begin position="1"/>
        <end position="119"/>
    </location>
</feature>
<protein>
    <recommendedName>
        <fullName evidence="8">GET complex, subunit GET2</fullName>
    </recommendedName>
</protein>
<evidence type="ECO:0000256" key="4">
    <source>
        <dbReference type="SAM" id="MobiDB-lite"/>
    </source>
</evidence>
<organism evidence="6 7">
    <name type="scientific">Westerdykella ornata</name>
    <dbReference type="NCBI Taxonomy" id="318751"/>
    <lineage>
        <taxon>Eukaryota</taxon>
        <taxon>Fungi</taxon>
        <taxon>Dikarya</taxon>
        <taxon>Ascomycota</taxon>
        <taxon>Pezizomycotina</taxon>
        <taxon>Dothideomycetes</taxon>
        <taxon>Pleosporomycetidae</taxon>
        <taxon>Pleosporales</taxon>
        <taxon>Sporormiaceae</taxon>
        <taxon>Westerdykella</taxon>
    </lineage>
</organism>
<dbReference type="PANTHER" id="PTHR28263">
    <property type="entry name" value="GOLGI TO ER TRAFFIC PROTEIN 2"/>
    <property type="match status" value="1"/>
</dbReference>
<feature type="region of interest" description="Disordered" evidence="4">
    <location>
        <begin position="133"/>
        <end position="152"/>
    </location>
</feature>
<keyword evidence="1 5" id="KW-0812">Transmembrane</keyword>
<reference evidence="6" key="1">
    <citation type="journal article" date="2020" name="Stud. Mycol.">
        <title>101 Dothideomycetes genomes: a test case for predicting lifestyles and emergence of pathogens.</title>
        <authorList>
            <person name="Haridas S."/>
            <person name="Albert R."/>
            <person name="Binder M."/>
            <person name="Bloem J."/>
            <person name="Labutti K."/>
            <person name="Salamov A."/>
            <person name="Andreopoulos B."/>
            <person name="Baker S."/>
            <person name="Barry K."/>
            <person name="Bills G."/>
            <person name="Bluhm B."/>
            <person name="Cannon C."/>
            <person name="Castanera R."/>
            <person name="Culley D."/>
            <person name="Daum C."/>
            <person name="Ezra D."/>
            <person name="Gonzalez J."/>
            <person name="Henrissat B."/>
            <person name="Kuo A."/>
            <person name="Liang C."/>
            <person name="Lipzen A."/>
            <person name="Lutzoni F."/>
            <person name="Magnuson J."/>
            <person name="Mondo S."/>
            <person name="Nolan M."/>
            <person name="Ohm R."/>
            <person name="Pangilinan J."/>
            <person name="Park H.-J."/>
            <person name="Ramirez L."/>
            <person name="Alfaro M."/>
            <person name="Sun H."/>
            <person name="Tritt A."/>
            <person name="Yoshinaga Y."/>
            <person name="Zwiers L.-H."/>
            <person name="Turgeon B."/>
            <person name="Goodwin S."/>
            <person name="Spatafora J."/>
            <person name="Crous P."/>
            <person name="Grigoriev I."/>
        </authorList>
    </citation>
    <scope>NUCLEOTIDE SEQUENCE</scope>
    <source>
        <strain evidence="6">CBS 379.55</strain>
    </source>
</reference>
<evidence type="ECO:0000256" key="1">
    <source>
        <dbReference type="ARBA" id="ARBA00022692"/>
    </source>
</evidence>
<keyword evidence="7" id="KW-1185">Reference proteome</keyword>
<keyword evidence="2 5" id="KW-1133">Transmembrane helix</keyword>
<feature type="compositionally biased region" description="Basic and acidic residues" evidence="4">
    <location>
        <begin position="50"/>
        <end position="59"/>
    </location>
</feature>
<dbReference type="Pfam" id="PF08690">
    <property type="entry name" value="GET2"/>
    <property type="match status" value="1"/>
</dbReference>
<keyword evidence="3 5" id="KW-0472">Membrane</keyword>
<evidence type="ECO:0000313" key="6">
    <source>
        <dbReference type="EMBL" id="KAF2272854.1"/>
    </source>
</evidence>
<dbReference type="AlphaFoldDB" id="A0A6A6J9H1"/>
<evidence type="ECO:0000313" key="7">
    <source>
        <dbReference type="Proteomes" id="UP000800097"/>
    </source>
</evidence>
<dbReference type="RefSeq" id="XP_033650393.1">
    <property type="nucleotide sequence ID" value="XM_033795997.1"/>
</dbReference>
<dbReference type="EMBL" id="ML986516">
    <property type="protein sequence ID" value="KAF2272854.1"/>
    <property type="molecule type" value="Genomic_DNA"/>
</dbReference>
<accession>A0A6A6J9H1</accession>
<dbReference type="OrthoDB" id="5393181at2759"/>
<dbReference type="InterPro" id="IPR028143">
    <property type="entry name" value="Get2/sif1"/>
</dbReference>
<feature type="transmembrane region" description="Helical" evidence="5">
    <location>
        <begin position="176"/>
        <end position="195"/>
    </location>
</feature>
<proteinExistence type="predicted"/>
<gene>
    <name evidence="6" type="ORF">EI97DRAFT_384940</name>
</gene>
<sequence>MADSPSTAGPPAGETSAQEKARLRRERRAAKIQAGGASRLQAITSLQGGSHRDVEKDIPSRPTPSPSPAPAVSASHADPDEVDISTHHYTPVTQPRLPSPFSYGASPSPSAAVEATRDPSQDPMVAMLQQMLGTGEGPIPGAPGQGDRLPPGLANMFSAMQGGVDSEPSLDQSSAWLWRLIHSIFSLGLAIYIVLQTPFTGSKLSRSASHEGSDWTVESAPPEAFKHFFYLFATFEVVLQSSRYFIEKGQLQGSGILSSISQMLPEPYAGYVRVVGRYSVIYSTVVSDAMVVVFVLGAASWWNGGATA</sequence>